<proteinExistence type="inferred from homology"/>
<dbReference type="InterPro" id="IPR058163">
    <property type="entry name" value="LysR-type_TF_proteobact-type"/>
</dbReference>
<dbReference type="PANTHER" id="PTHR30537">
    <property type="entry name" value="HTH-TYPE TRANSCRIPTIONAL REGULATOR"/>
    <property type="match status" value="1"/>
</dbReference>
<comment type="caution">
    <text evidence="6">The sequence shown here is derived from an EMBL/GenBank/DDBJ whole genome shotgun (WGS) entry which is preliminary data.</text>
</comment>
<evidence type="ECO:0000256" key="1">
    <source>
        <dbReference type="ARBA" id="ARBA00009437"/>
    </source>
</evidence>
<name>A0ABV8NWX6_9BURK</name>
<dbReference type="Pfam" id="PF00126">
    <property type="entry name" value="HTH_1"/>
    <property type="match status" value="1"/>
</dbReference>
<organism evidence="6 7">
    <name type="scientific">Candidimonas humi</name>
    <dbReference type="NCBI Taxonomy" id="683355"/>
    <lineage>
        <taxon>Bacteria</taxon>
        <taxon>Pseudomonadati</taxon>
        <taxon>Pseudomonadota</taxon>
        <taxon>Betaproteobacteria</taxon>
        <taxon>Burkholderiales</taxon>
        <taxon>Alcaligenaceae</taxon>
        <taxon>Candidimonas</taxon>
    </lineage>
</organism>
<dbReference type="Proteomes" id="UP001595848">
    <property type="component" value="Unassembled WGS sequence"/>
</dbReference>
<reference evidence="7" key="1">
    <citation type="journal article" date="2019" name="Int. J. Syst. Evol. Microbiol.">
        <title>The Global Catalogue of Microorganisms (GCM) 10K type strain sequencing project: providing services to taxonomists for standard genome sequencing and annotation.</title>
        <authorList>
            <consortium name="The Broad Institute Genomics Platform"/>
            <consortium name="The Broad Institute Genome Sequencing Center for Infectious Disease"/>
            <person name="Wu L."/>
            <person name="Ma J."/>
        </authorList>
    </citation>
    <scope>NUCLEOTIDE SEQUENCE [LARGE SCALE GENOMIC DNA]</scope>
    <source>
        <strain evidence="7">LMG 24813</strain>
    </source>
</reference>
<feature type="domain" description="HTH lysR-type" evidence="5">
    <location>
        <begin position="1"/>
        <end position="58"/>
    </location>
</feature>
<evidence type="ECO:0000256" key="3">
    <source>
        <dbReference type="ARBA" id="ARBA00023125"/>
    </source>
</evidence>
<protein>
    <submittedName>
        <fullName evidence="6">LysR family transcriptional regulator</fullName>
    </submittedName>
</protein>
<gene>
    <name evidence="6" type="ORF">ACFOY1_10870</name>
</gene>
<dbReference type="Pfam" id="PF03466">
    <property type="entry name" value="LysR_substrate"/>
    <property type="match status" value="1"/>
</dbReference>
<keyword evidence="2" id="KW-0805">Transcription regulation</keyword>
<dbReference type="RefSeq" id="WP_217963189.1">
    <property type="nucleotide sequence ID" value="NZ_JAHTBN010000002.1"/>
</dbReference>
<dbReference type="InterPro" id="IPR005119">
    <property type="entry name" value="LysR_subst-bd"/>
</dbReference>
<evidence type="ECO:0000313" key="6">
    <source>
        <dbReference type="EMBL" id="MFC4201455.1"/>
    </source>
</evidence>
<sequence>MNWEDIRYFLAVARQGGLTPAAADLGVSPATVSRRVEALERDSGMALFLRRQSGYVLTDEGQSMFEAAQGVEQAMLGFERRAQRVGEPGRWTGCTRLATSDALASHVIAPRLGDFLERHPGLQVELVTGIQAVNLSRRDADMALRMAPPSADEEGEYIAQRLPDLQFAAYAARALARRGSDWRELPYVSWPDSLSHIAMAKWMRATYGAAQPPLLTNSVGTQYQAARYGVGVAVLPVFMADEDPLLQRVEPGHLACVRPLWLMHHRDLRSSRRIVAMKEFILGLFPGRPA</sequence>
<dbReference type="PROSITE" id="PS50931">
    <property type="entry name" value="HTH_LYSR"/>
    <property type="match status" value="1"/>
</dbReference>
<dbReference type="EMBL" id="JBHSBV010000003">
    <property type="protein sequence ID" value="MFC4201455.1"/>
    <property type="molecule type" value="Genomic_DNA"/>
</dbReference>
<evidence type="ECO:0000259" key="5">
    <source>
        <dbReference type="PROSITE" id="PS50931"/>
    </source>
</evidence>
<evidence type="ECO:0000256" key="4">
    <source>
        <dbReference type="ARBA" id="ARBA00023163"/>
    </source>
</evidence>
<comment type="similarity">
    <text evidence="1">Belongs to the LysR transcriptional regulatory family.</text>
</comment>
<evidence type="ECO:0000313" key="7">
    <source>
        <dbReference type="Proteomes" id="UP001595848"/>
    </source>
</evidence>
<keyword evidence="7" id="KW-1185">Reference proteome</keyword>
<dbReference type="PANTHER" id="PTHR30537:SF3">
    <property type="entry name" value="TRANSCRIPTIONAL REGULATORY PROTEIN"/>
    <property type="match status" value="1"/>
</dbReference>
<keyword evidence="3" id="KW-0238">DNA-binding</keyword>
<dbReference type="InterPro" id="IPR000847">
    <property type="entry name" value="LysR_HTH_N"/>
</dbReference>
<keyword evidence="4" id="KW-0804">Transcription</keyword>
<evidence type="ECO:0000256" key="2">
    <source>
        <dbReference type="ARBA" id="ARBA00023015"/>
    </source>
</evidence>
<accession>A0ABV8NWX6</accession>